<dbReference type="PROSITE" id="PS50830">
    <property type="entry name" value="TNASE_3"/>
    <property type="match status" value="1"/>
</dbReference>
<dbReference type="EMBL" id="CP035503">
    <property type="protein sequence ID" value="QDL36751.1"/>
    <property type="molecule type" value="Genomic_DNA"/>
</dbReference>
<dbReference type="InterPro" id="IPR035437">
    <property type="entry name" value="SNase_OB-fold_sf"/>
</dbReference>
<feature type="chain" id="PRO_5022019326" evidence="1">
    <location>
        <begin position="26"/>
        <end position="173"/>
    </location>
</feature>
<dbReference type="Proteomes" id="UP000316798">
    <property type="component" value="Chromosome"/>
</dbReference>
<sequence length="173" mass="19465">MLWQWFTNRWLAIALIAVCQCSAWARGSFDPEGVIAAQVAYITDGDTLWVRPLTGGAPFKVRLEGLDAPEICQAWGAQSRDALTARLGHQNVVVAIHHYDDYGRAVAKIELGGEDVAAWMVREGHAWSYRYRRSRGPYAAEEAQARRARRGLFAGTALEYPRAFRRRHGSCKF</sequence>
<proteinExistence type="predicted"/>
<dbReference type="PANTHER" id="PTHR12302">
    <property type="entry name" value="EBNA2 BINDING PROTEIN P100"/>
    <property type="match status" value="1"/>
</dbReference>
<dbReference type="KEGG" id="rhf:EUB48_05140"/>
<dbReference type="AlphaFoldDB" id="A0A515D8L0"/>
<dbReference type="PANTHER" id="PTHR12302:SF26">
    <property type="entry name" value="BLR1266 PROTEIN"/>
    <property type="match status" value="1"/>
</dbReference>
<evidence type="ECO:0000259" key="2">
    <source>
        <dbReference type="PROSITE" id="PS50830"/>
    </source>
</evidence>
<evidence type="ECO:0000313" key="4">
    <source>
        <dbReference type="Proteomes" id="UP000316798"/>
    </source>
</evidence>
<gene>
    <name evidence="3" type="ORF">EUB48_05140</name>
</gene>
<dbReference type="Gene3D" id="2.40.50.90">
    <property type="match status" value="1"/>
</dbReference>
<protein>
    <submittedName>
        <fullName evidence="3">Thermonuclease family protein</fullName>
    </submittedName>
</protein>
<name>A0A515D8L0_9BURK</name>
<dbReference type="SUPFAM" id="SSF50199">
    <property type="entry name" value="Staphylococcal nuclease"/>
    <property type="match status" value="1"/>
</dbReference>
<dbReference type="InterPro" id="IPR016071">
    <property type="entry name" value="Staphylococal_nuclease_OB-fold"/>
</dbReference>
<keyword evidence="4" id="KW-1185">Reference proteome</keyword>
<feature type="signal peptide" evidence="1">
    <location>
        <begin position="1"/>
        <end position="25"/>
    </location>
</feature>
<evidence type="ECO:0000256" key="1">
    <source>
        <dbReference type="SAM" id="SignalP"/>
    </source>
</evidence>
<dbReference type="Pfam" id="PF00565">
    <property type="entry name" value="SNase"/>
    <property type="match status" value="1"/>
</dbReference>
<reference evidence="3 4" key="1">
    <citation type="submission" date="2019-01" db="EMBL/GenBank/DDBJ databases">
        <title>Genomic insights into a novel species Rhodoferax sp.</title>
        <authorList>
            <person name="Jin L."/>
        </authorList>
    </citation>
    <scope>NUCLEOTIDE SEQUENCE [LARGE SCALE GENOMIC DNA]</scope>
    <source>
        <strain evidence="3 4">CHu59-6-5</strain>
    </source>
</reference>
<dbReference type="SMART" id="SM00318">
    <property type="entry name" value="SNc"/>
    <property type="match status" value="1"/>
</dbReference>
<organism evidence="3 4">
    <name type="scientific">Rhodoferax sediminis</name>
    <dbReference type="NCBI Taxonomy" id="2509614"/>
    <lineage>
        <taxon>Bacteria</taxon>
        <taxon>Pseudomonadati</taxon>
        <taxon>Pseudomonadota</taxon>
        <taxon>Betaproteobacteria</taxon>
        <taxon>Burkholderiales</taxon>
        <taxon>Comamonadaceae</taxon>
        <taxon>Rhodoferax</taxon>
    </lineage>
</organism>
<keyword evidence="1" id="KW-0732">Signal</keyword>
<evidence type="ECO:0000313" key="3">
    <source>
        <dbReference type="EMBL" id="QDL36751.1"/>
    </source>
</evidence>
<dbReference type="OrthoDB" id="9805504at2"/>
<accession>A0A515D8L0</accession>
<feature type="domain" description="TNase-like" evidence="2">
    <location>
        <begin position="33"/>
        <end position="155"/>
    </location>
</feature>